<protein>
    <recommendedName>
        <fullName evidence="2">Anti-sigma-W factor RsiW</fullName>
    </recommendedName>
</protein>
<dbReference type="Pfam" id="PF13490">
    <property type="entry name" value="zf-HC2"/>
    <property type="match status" value="1"/>
</dbReference>
<accession>A0A329MPY2</accession>
<feature type="compositionally biased region" description="Polar residues" evidence="3">
    <location>
        <begin position="227"/>
        <end position="236"/>
    </location>
</feature>
<comment type="caution">
    <text evidence="5">The sequence shown here is derived from an EMBL/GenBank/DDBJ whole genome shotgun (WGS) entry which is preliminary data.</text>
</comment>
<dbReference type="Gene3D" id="1.10.10.1320">
    <property type="entry name" value="Anti-sigma factor, zinc-finger domain"/>
    <property type="match status" value="1"/>
</dbReference>
<evidence type="ECO:0000313" key="6">
    <source>
        <dbReference type="Proteomes" id="UP000250369"/>
    </source>
</evidence>
<feature type="compositionally biased region" description="Basic and acidic residues" evidence="3">
    <location>
        <begin position="348"/>
        <end position="359"/>
    </location>
</feature>
<comment type="similarity">
    <text evidence="1">Belongs to the zinc-associated anti-sigma factor (ZAS) superfamily. Anti-sigma-W factor family.</text>
</comment>
<feature type="domain" description="Putative zinc-finger" evidence="4">
    <location>
        <begin position="3"/>
        <end position="37"/>
    </location>
</feature>
<feature type="compositionally biased region" description="Polar residues" evidence="3">
    <location>
        <begin position="279"/>
        <end position="305"/>
    </location>
</feature>
<keyword evidence="6" id="KW-1185">Reference proteome</keyword>
<evidence type="ECO:0000313" key="5">
    <source>
        <dbReference type="EMBL" id="RAV21814.1"/>
    </source>
</evidence>
<dbReference type="InterPro" id="IPR041916">
    <property type="entry name" value="Anti_sigma_zinc_sf"/>
</dbReference>
<feature type="compositionally biased region" description="Low complexity" evidence="3">
    <location>
        <begin position="243"/>
        <end position="255"/>
    </location>
</feature>
<proteinExistence type="inferred from homology"/>
<dbReference type="Proteomes" id="UP000250369">
    <property type="component" value="Unassembled WGS sequence"/>
</dbReference>
<evidence type="ECO:0000256" key="1">
    <source>
        <dbReference type="ARBA" id="ARBA00024353"/>
    </source>
</evidence>
<feature type="region of interest" description="Disordered" evidence="3">
    <location>
        <begin position="183"/>
        <end position="376"/>
    </location>
</feature>
<dbReference type="RefSeq" id="WP_113030125.1">
    <property type="nucleotide sequence ID" value="NZ_QMFB01000003.1"/>
</dbReference>
<reference evidence="5 6" key="1">
    <citation type="journal article" date="2009" name="Int. J. Syst. Evol. Microbiol.">
        <title>Paenibacillus contaminans sp. nov., isolated from a contaminated laboratory plate.</title>
        <authorList>
            <person name="Chou J.H."/>
            <person name="Lee J.H."/>
            <person name="Lin M.C."/>
            <person name="Chang P.S."/>
            <person name="Arun A.B."/>
            <person name="Young C.C."/>
            <person name="Chen W.M."/>
        </authorList>
    </citation>
    <scope>NUCLEOTIDE SEQUENCE [LARGE SCALE GENOMIC DNA]</scope>
    <source>
        <strain evidence="5 6">CKOBP-6</strain>
    </source>
</reference>
<dbReference type="EMBL" id="QMFB01000003">
    <property type="protein sequence ID" value="RAV21814.1"/>
    <property type="molecule type" value="Genomic_DNA"/>
</dbReference>
<feature type="compositionally biased region" description="Basic and acidic residues" evidence="3">
    <location>
        <begin position="307"/>
        <end position="317"/>
    </location>
</feature>
<evidence type="ECO:0000259" key="4">
    <source>
        <dbReference type="Pfam" id="PF13490"/>
    </source>
</evidence>
<dbReference type="AlphaFoldDB" id="A0A329MPY2"/>
<sequence>MKCPEVMELMQRYVDRDLDQAEEALLLAHVMQCPECADMLEKLQLLSDELESLPEVMPPFSIVDSILPQLERMADEQSAAKSIEPEKETILTAGERNALLGAPPDPKEIAAEKAIGNNTYPEAISREKRAEKLPKVRWFPWKWAGGAAAAAVIIGVFLFQQKPLSHQTADSLVEKSDKVRAMESSGGAANKSEAADAGSIKSKEQSTAGGALSKELGSAQLKEVTESPRTPSASQKPSEEAAARSQAPASAKPSAGVKTLSPSPPTTAKGIQPNPTPKPTTGTEAPKPSDSQSGAVSTVQPSGNPDKNAELPEKNENSNKTPSFVAQPPLSGADPETAPTTNVDAEDNEKMDVLGDNHKTNGITAGSSDELESPNKTYKAKINGQHVIVLDKDGNTVAESPEWIDVKSIRLTAWEGTALKYVVVMPDGSERLQVIDFGGRKIVP</sequence>
<dbReference type="OrthoDB" id="2381690at2"/>
<organism evidence="5 6">
    <name type="scientific">Paenibacillus contaminans</name>
    <dbReference type="NCBI Taxonomy" id="450362"/>
    <lineage>
        <taxon>Bacteria</taxon>
        <taxon>Bacillati</taxon>
        <taxon>Bacillota</taxon>
        <taxon>Bacilli</taxon>
        <taxon>Bacillales</taxon>
        <taxon>Paenibacillaceae</taxon>
        <taxon>Paenibacillus</taxon>
    </lineage>
</organism>
<gene>
    <name evidence="5" type="ORF">DQG23_07075</name>
</gene>
<name>A0A329MPY2_9BACL</name>
<evidence type="ECO:0000256" key="2">
    <source>
        <dbReference type="ARBA" id="ARBA00024438"/>
    </source>
</evidence>
<dbReference type="InterPro" id="IPR027383">
    <property type="entry name" value="Znf_put"/>
</dbReference>
<evidence type="ECO:0000256" key="3">
    <source>
        <dbReference type="SAM" id="MobiDB-lite"/>
    </source>
</evidence>